<organism evidence="1 2">
    <name type="scientific">Mucilaginibacter gotjawali</name>
    <dbReference type="NCBI Taxonomy" id="1550579"/>
    <lineage>
        <taxon>Bacteria</taxon>
        <taxon>Pseudomonadati</taxon>
        <taxon>Bacteroidota</taxon>
        <taxon>Sphingobacteriia</taxon>
        <taxon>Sphingobacteriales</taxon>
        <taxon>Sphingobacteriaceae</taxon>
        <taxon>Mucilaginibacter</taxon>
    </lineage>
</organism>
<dbReference type="Gene3D" id="3.10.129.10">
    <property type="entry name" value="Hotdog Thioesterase"/>
    <property type="match status" value="1"/>
</dbReference>
<sequence>MEVYIPEFMIFPVDDILSLIPQQPPFVMVSKLLQADELNARSSFLICMDNVLVKNNTFQEAGLLENMAQTAALWAGYMAKEENRPVSVAYIGAIKNLEIYKLPIINDELITEITIENQIFGMTVFSGRVWHDKNLLAQCEMKVFISNKQDTM</sequence>
<protein>
    <submittedName>
        <fullName evidence="1">3-hydroxyacyl-[acyl-carrier-protein] dehydratase FabZ</fullName>
        <ecNumber evidence="1">4.2.1.59</ecNumber>
    </submittedName>
</protein>
<evidence type="ECO:0000313" key="2">
    <source>
        <dbReference type="Proteomes" id="UP000218263"/>
    </source>
</evidence>
<dbReference type="InterPro" id="IPR029069">
    <property type="entry name" value="HotDog_dom_sf"/>
</dbReference>
<dbReference type="Proteomes" id="UP000218263">
    <property type="component" value="Chromosome"/>
</dbReference>
<dbReference type="GO" id="GO:0019171">
    <property type="term" value="F:(3R)-hydroxyacyl-[acyl-carrier-protein] dehydratase activity"/>
    <property type="evidence" value="ECO:0007669"/>
    <property type="project" value="UniProtKB-EC"/>
</dbReference>
<dbReference type="InterPro" id="IPR016776">
    <property type="entry name" value="ApeP-like_dehydratase"/>
</dbReference>
<reference evidence="1 2" key="1">
    <citation type="submission" date="2015-12" db="EMBL/GenBank/DDBJ databases">
        <title>Genome sequence of Mucilaginibacter gotjawali.</title>
        <authorList>
            <person name="Lee J.S."/>
            <person name="Lee K.C."/>
            <person name="Kim K.K."/>
            <person name="Lee B.W."/>
        </authorList>
    </citation>
    <scope>NUCLEOTIDE SEQUENCE [LARGE SCALE GENOMIC DNA]</scope>
    <source>
        <strain evidence="1 2">SA3-7</strain>
    </source>
</reference>
<name>A0A0X8X374_9SPHI</name>
<dbReference type="SUPFAM" id="SSF54637">
    <property type="entry name" value="Thioesterase/thiol ester dehydrase-isomerase"/>
    <property type="match status" value="1"/>
</dbReference>
<dbReference type="Pfam" id="PF22817">
    <property type="entry name" value="ApeP-like"/>
    <property type="match status" value="1"/>
</dbReference>
<dbReference type="AlphaFoldDB" id="A0A0X8X374"/>
<proteinExistence type="predicted"/>
<keyword evidence="2" id="KW-1185">Reference proteome</keyword>
<dbReference type="EMBL" id="AP017313">
    <property type="protein sequence ID" value="BAU54303.1"/>
    <property type="molecule type" value="Genomic_DNA"/>
</dbReference>
<evidence type="ECO:0000313" key="1">
    <source>
        <dbReference type="EMBL" id="BAU54303.1"/>
    </source>
</evidence>
<accession>A0A0X8X374</accession>
<dbReference type="KEGG" id="mgot:MgSA37_02477"/>
<keyword evidence="1" id="KW-0456">Lyase</keyword>
<gene>
    <name evidence="1" type="primary">fabZ</name>
    <name evidence="1" type="ORF">MgSA37_02477</name>
</gene>
<dbReference type="EC" id="4.2.1.59" evidence="1"/>